<dbReference type="InterPro" id="IPR036429">
    <property type="entry name" value="SpoA-like_sf"/>
</dbReference>
<evidence type="ECO:0000256" key="2">
    <source>
        <dbReference type="ARBA" id="ARBA00009226"/>
    </source>
</evidence>
<gene>
    <name evidence="9" type="ORF">UFOPK3564_03849</name>
</gene>
<keyword evidence="4" id="KW-0145">Chemotaxis</keyword>
<organism evidence="9">
    <name type="scientific">freshwater metagenome</name>
    <dbReference type="NCBI Taxonomy" id="449393"/>
    <lineage>
        <taxon>unclassified sequences</taxon>
        <taxon>metagenomes</taxon>
        <taxon>ecological metagenomes</taxon>
    </lineage>
</organism>
<evidence type="ECO:0000256" key="6">
    <source>
        <dbReference type="ARBA" id="ARBA00023136"/>
    </source>
</evidence>
<protein>
    <submittedName>
        <fullName evidence="9">Unannotated protein</fullName>
    </submittedName>
</protein>
<dbReference type="GO" id="GO:0005886">
    <property type="term" value="C:plasma membrane"/>
    <property type="evidence" value="ECO:0007669"/>
    <property type="project" value="UniProtKB-SubCell"/>
</dbReference>
<dbReference type="InterPro" id="IPR001172">
    <property type="entry name" value="FliN_T3SS_HrcQb"/>
</dbReference>
<keyword evidence="3" id="KW-1003">Cell membrane</keyword>
<dbReference type="GO" id="GO:0006935">
    <property type="term" value="P:chemotaxis"/>
    <property type="evidence" value="ECO:0007669"/>
    <property type="project" value="UniProtKB-KW"/>
</dbReference>
<evidence type="ECO:0000256" key="5">
    <source>
        <dbReference type="ARBA" id="ARBA00022779"/>
    </source>
</evidence>
<dbReference type="InterPro" id="IPR001543">
    <property type="entry name" value="FliN-like_C"/>
</dbReference>
<keyword evidence="5" id="KW-0283">Flagellar rotation</keyword>
<keyword evidence="6" id="KW-0472">Membrane</keyword>
<evidence type="ECO:0000313" key="9">
    <source>
        <dbReference type="EMBL" id="CAB4957452.1"/>
    </source>
</evidence>
<dbReference type="PANTHER" id="PTHR43484">
    <property type="match status" value="1"/>
</dbReference>
<dbReference type="InterPro" id="IPR051469">
    <property type="entry name" value="FliN/MopA/SpaO"/>
</dbReference>
<proteinExistence type="inferred from homology"/>
<dbReference type="SUPFAM" id="SSF101801">
    <property type="entry name" value="Surface presentation of antigens (SPOA)"/>
    <property type="match status" value="1"/>
</dbReference>
<evidence type="ECO:0000256" key="7">
    <source>
        <dbReference type="SAM" id="MobiDB-lite"/>
    </source>
</evidence>
<reference evidence="9" key="1">
    <citation type="submission" date="2020-05" db="EMBL/GenBank/DDBJ databases">
        <authorList>
            <person name="Chiriac C."/>
            <person name="Salcher M."/>
            <person name="Ghai R."/>
            <person name="Kavagutti S V."/>
        </authorList>
    </citation>
    <scope>NUCLEOTIDE SEQUENCE</scope>
</reference>
<comment type="similarity">
    <text evidence="2">Belongs to the FliN/MopA/SpaO family.</text>
</comment>
<accession>A0A6J7KSP4</accession>
<dbReference type="Pfam" id="PF01052">
    <property type="entry name" value="FliMN_C"/>
    <property type="match status" value="1"/>
</dbReference>
<evidence type="ECO:0000259" key="8">
    <source>
        <dbReference type="Pfam" id="PF01052"/>
    </source>
</evidence>
<sequence>MSEGEWTASEELVPGPDPAATHGGGDLSRLHDVPIELSVEIGRTVMTLGQALRLGPGSIVELRRLAGEPVDLLAGGKPIAHGEVVVVDEEFALRITEMIPAGGAAAKAADGAGDAVGAEVA</sequence>
<feature type="region of interest" description="Disordered" evidence="7">
    <location>
        <begin position="1"/>
        <end position="27"/>
    </location>
</feature>
<dbReference type="InterPro" id="IPR012826">
    <property type="entry name" value="FliN"/>
</dbReference>
<dbReference type="GO" id="GO:0009425">
    <property type="term" value="C:bacterial-type flagellum basal body"/>
    <property type="evidence" value="ECO:0007669"/>
    <property type="project" value="InterPro"/>
</dbReference>
<dbReference type="PRINTS" id="PR00956">
    <property type="entry name" value="FLGMOTORFLIN"/>
</dbReference>
<evidence type="ECO:0000256" key="1">
    <source>
        <dbReference type="ARBA" id="ARBA00004413"/>
    </source>
</evidence>
<dbReference type="Gene3D" id="2.30.330.10">
    <property type="entry name" value="SpoA-like"/>
    <property type="match status" value="1"/>
</dbReference>
<dbReference type="PANTHER" id="PTHR43484:SF1">
    <property type="entry name" value="FLAGELLAR MOTOR SWITCH PROTEIN FLIN"/>
    <property type="match status" value="1"/>
</dbReference>
<name>A0A6J7KSP4_9ZZZZ</name>
<comment type="subcellular location">
    <subcellularLocation>
        <location evidence="1">Cell membrane</location>
        <topology evidence="1">Peripheral membrane protein</topology>
        <orientation evidence="1">Cytoplasmic side</orientation>
    </subcellularLocation>
</comment>
<evidence type="ECO:0000256" key="3">
    <source>
        <dbReference type="ARBA" id="ARBA00022475"/>
    </source>
</evidence>
<evidence type="ECO:0000256" key="4">
    <source>
        <dbReference type="ARBA" id="ARBA00022500"/>
    </source>
</evidence>
<dbReference type="NCBIfam" id="TIGR02480">
    <property type="entry name" value="fliN"/>
    <property type="match status" value="1"/>
</dbReference>
<feature type="domain" description="Flagellar motor switch protein FliN-like C-terminal" evidence="8">
    <location>
        <begin position="29"/>
        <end position="99"/>
    </location>
</feature>
<dbReference type="GO" id="GO:0071973">
    <property type="term" value="P:bacterial-type flagellum-dependent cell motility"/>
    <property type="evidence" value="ECO:0007669"/>
    <property type="project" value="InterPro"/>
</dbReference>
<dbReference type="GO" id="GO:0003774">
    <property type="term" value="F:cytoskeletal motor activity"/>
    <property type="evidence" value="ECO:0007669"/>
    <property type="project" value="InterPro"/>
</dbReference>
<dbReference type="EMBL" id="CAFBMK010000424">
    <property type="protein sequence ID" value="CAB4957452.1"/>
    <property type="molecule type" value="Genomic_DNA"/>
</dbReference>
<dbReference type="AlphaFoldDB" id="A0A6J7KSP4"/>